<dbReference type="Gene3D" id="2.50.20.20">
    <property type="match status" value="1"/>
</dbReference>
<reference evidence="2 3" key="1">
    <citation type="submission" date="2022-11" db="EMBL/GenBank/DDBJ databases">
        <authorList>
            <person name="Caiyu Z."/>
        </authorList>
    </citation>
    <scope>NUCLEOTIDE SEQUENCE [LARGE SCALE GENOMIC DNA]</scope>
    <source>
        <strain evidence="2 3">YR-4</strain>
    </source>
</reference>
<keyword evidence="3" id="KW-1185">Reference proteome</keyword>
<feature type="signal peptide" evidence="1">
    <location>
        <begin position="1"/>
        <end position="26"/>
    </location>
</feature>
<gene>
    <name evidence="2" type="ORF">OUY18_05110</name>
</gene>
<keyword evidence="1" id="KW-0732">Signal</keyword>
<accession>A0ABT4BRV4</accession>
<dbReference type="PROSITE" id="PS51257">
    <property type="entry name" value="PROKAR_LIPOPROTEIN"/>
    <property type="match status" value="1"/>
</dbReference>
<comment type="caution">
    <text evidence="2">The sequence shown here is derived from an EMBL/GenBank/DDBJ whole genome shotgun (WGS) entry which is preliminary data.</text>
</comment>
<organism evidence="2 3">
    <name type="scientific">Caproiciproducens galactitolivorans</name>
    <dbReference type="NCBI Taxonomy" id="642589"/>
    <lineage>
        <taxon>Bacteria</taxon>
        <taxon>Bacillati</taxon>
        <taxon>Bacillota</taxon>
        <taxon>Clostridia</taxon>
        <taxon>Eubacteriales</taxon>
        <taxon>Acutalibacteraceae</taxon>
        <taxon>Caproiciproducens</taxon>
    </lineage>
</organism>
<name>A0ABT4BRV4_9FIRM</name>
<dbReference type="RefSeq" id="WP_268057656.1">
    <property type="nucleotide sequence ID" value="NZ_JAPOHA010000004.1"/>
</dbReference>
<dbReference type="Proteomes" id="UP001082703">
    <property type="component" value="Unassembled WGS sequence"/>
</dbReference>
<sequence length="273" mass="28935">MKLKKAILFLCAAVLLLGLSACGKKADADVLMREAKTNANAIENCSASYVSELVFTANGKESVFKTNANCVYRAKPFALKSTQNTLLGSTATGSVSYTVTDPDGVWFYSNTGSGWQKTSAEDVGTTPLEQIDILRLTESISGQKYVRETEINSRKVHKIELTFQSNALRSTVETIVTATGMGQGSKTIVQTLLENAPAVYGYGYVDESTGQLVRLELDATEAVNKIFQSIDGSGIKVNVSRCVTSGDITNIGKAPAIVLPADAAAAQTVQAAG</sequence>
<protein>
    <submittedName>
        <fullName evidence="2">Uncharacterized protein</fullName>
    </submittedName>
</protein>
<dbReference type="EMBL" id="JAPOHA010000004">
    <property type="protein sequence ID" value="MCY1713632.1"/>
    <property type="molecule type" value="Genomic_DNA"/>
</dbReference>
<evidence type="ECO:0000313" key="3">
    <source>
        <dbReference type="Proteomes" id="UP001082703"/>
    </source>
</evidence>
<proteinExistence type="predicted"/>
<evidence type="ECO:0000313" key="2">
    <source>
        <dbReference type="EMBL" id="MCY1713632.1"/>
    </source>
</evidence>
<feature type="chain" id="PRO_5046232629" evidence="1">
    <location>
        <begin position="27"/>
        <end position="273"/>
    </location>
</feature>
<evidence type="ECO:0000256" key="1">
    <source>
        <dbReference type="SAM" id="SignalP"/>
    </source>
</evidence>